<evidence type="ECO:0000313" key="5">
    <source>
        <dbReference type="Proteomes" id="UP000193768"/>
    </source>
</evidence>
<dbReference type="Proteomes" id="UP000193350">
    <property type="component" value="Unassembled WGS sequence"/>
</dbReference>
<proteinExistence type="predicted"/>
<comment type="caution">
    <text evidence="3">The sequence shown here is derived from an EMBL/GenBank/DDBJ whole genome shotgun (WGS) entry which is preliminary data.</text>
</comment>
<dbReference type="EMBL" id="NCUR01000010">
    <property type="protein sequence ID" value="ORO64503.1"/>
    <property type="molecule type" value="Genomic_DNA"/>
</dbReference>
<reference evidence="4 5" key="1">
    <citation type="journal article" date="2016" name="Eur. J. Clin. Microbiol. Infect. Dis.">
        <title>Whole genome sequencing as a tool for phylogenetic analysis of clinical strains of Mitis group streptococci.</title>
        <authorList>
            <person name="Rasmussen L.H."/>
            <person name="Dargis R."/>
            <person name="Hojholt K."/>
            <person name="Christensen J.J."/>
            <person name="Skovgaard O."/>
            <person name="Justesen U.S."/>
            <person name="Rosenvinge F.S."/>
            <person name="Moser C."/>
            <person name="Lukjancenko O."/>
            <person name="Rasmussen S."/>
            <person name="Nielsen X.C."/>
        </authorList>
    </citation>
    <scope>NUCLEOTIDE SEQUENCE [LARGE SCALE GENOMIC DNA]</scope>
    <source>
        <strain evidence="3 6">OD_311844-09</strain>
        <strain evidence="2 4">RH_1735_08</strain>
        <strain evidence="1 5">RH_8610_08</strain>
    </source>
</reference>
<gene>
    <name evidence="3" type="ORF">B7714_06410</name>
    <name evidence="2" type="ORF">B7718_01615</name>
    <name evidence="1" type="ORF">B7722_02145</name>
</gene>
<organism evidence="3 6">
    <name type="scientific">Streptococcus oralis subsp. oralis</name>
    <dbReference type="NCBI Taxonomy" id="1891914"/>
    <lineage>
        <taxon>Bacteria</taxon>
        <taxon>Bacillati</taxon>
        <taxon>Bacillota</taxon>
        <taxon>Bacilli</taxon>
        <taxon>Lactobacillales</taxon>
        <taxon>Streptococcaceae</taxon>
        <taxon>Streptococcus</taxon>
    </lineage>
</organism>
<dbReference type="EMBL" id="NCUJ01000015">
    <property type="protein sequence ID" value="ORO52210.1"/>
    <property type="molecule type" value="Genomic_DNA"/>
</dbReference>
<accession>A0A1X1HUM1</accession>
<evidence type="ECO:0000313" key="2">
    <source>
        <dbReference type="EMBL" id="ORO62876.1"/>
    </source>
</evidence>
<dbReference type="Proteomes" id="UP000193768">
    <property type="component" value="Unassembled WGS sequence"/>
</dbReference>
<reference evidence="3" key="2">
    <citation type="submission" date="2017-04" db="EMBL/GenBank/DDBJ databases">
        <authorList>
            <person name="Afonso C.L."/>
            <person name="Miller P.J."/>
            <person name="Scott M.A."/>
            <person name="Spackman E."/>
            <person name="Goraichik I."/>
            <person name="Dimitrov K.M."/>
            <person name="Suarez D.L."/>
            <person name="Swayne D.E."/>
        </authorList>
    </citation>
    <scope>NUCLEOTIDE SEQUENCE</scope>
    <source>
        <strain evidence="3">OD_311844-09</strain>
        <strain evidence="2">RH_1735_08</strain>
        <strain evidence="1">RH_8610_08</strain>
    </source>
</reference>
<evidence type="ECO:0000313" key="1">
    <source>
        <dbReference type="EMBL" id="ORO52210.1"/>
    </source>
</evidence>
<dbReference type="AlphaFoldDB" id="A0A1X1HUM1"/>
<protein>
    <submittedName>
        <fullName evidence="3">Uncharacterized protein</fullName>
    </submittedName>
</protein>
<evidence type="ECO:0000313" key="6">
    <source>
        <dbReference type="Proteomes" id="UP000193982"/>
    </source>
</evidence>
<dbReference type="EMBL" id="NCUN01000008">
    <property type="protein sequence ID" value="ORO62876.1"/>
    <property type="molecule type" value="Genomic_DNA"/>
</dbReference>
<dbReference type="RefSeq" id="WP_000870371.1">
    <property type="nucleotide sequence ID" value="NZ_NCUJ01000015.1"/>
</dbReference>
<sequence length="120" mass="14377">MKVYNINFDCGRITYFEYNSLVQVYRFHSFYDICEIVFSSSLPADDILAKVIVKEKIIPILDCYVQMLLDTFIVSMDFTENDFLYFRGKLFSYKFISCEVEKIVKNKNFNCQCYFFESEE</sequence>
<evidence type="ECO:0000313" key="3">
    <source>
        <dbReference type="EMBL" id="ORO64503.1"/>
    </source>
</evidence>
<evidence type="ECO:0000313" key="4">
    <source>
        <dbReference type="Proteomes" id="UP000193350"/>
    </source>
</evidence>
<dbReference type="Proteomes" id="UP000193982">
    <property type="component" value="Unassembled WGS sequence"/>
</dbReference>
<name>A0A1X1HUM1_STROR</name>